<dbReference type="Gene3D" id="1.10.287.130">
    <property type="match status" value="1"/>
</dbReference>
<keyword evidence="3 6" id="KW-0597">Phosphoprotein</keyword>
<feature type="modified residue" description="4-aspartylphosphate" evidence="6">
    <location>
        <position position="846"/>
    </location>
</feature>
<sequence>MAAFLDGTGGRGRATRRARLRGNDSVPRDKIAVPAASTQAPRMSSTFLLSPASPSLTGREIALHDWSATSLGPIEQWPAALRSTLSLVLACPMPMFLAWGPELLFFYNDAYRPMLGFRLPTALGRPFRKVWASIWSGIEPLVSATLAGNAQTATDMFLDLSRQGVPEESWWTFSYSPAYDDDGRIAGLLCVTGETTARVIAERERVAAHERLEMALSAGDSIGIWDLDVTSGLVTSDARFASLYGVAPELAARGAPLEAFFAGIHPKDLPRVRKEVEATIHDGVPFVSEYRLPQPDGSVRWVSAQGRGIFDAHGRCLRFPGVSFDITARVLAVNALIGAKEERDFVINLVKRQRALNDAETIIRLTSEELGRRLRAHRVGFYRRIGKDLLRHGANWTDGSLPPLTGLSPLSAFGKRAELLRGQGISLVFGDSRYDYDGDLRPFADSGVLAGICVPLMNEGHWEAGIFLHHAEVRHWTAQEVSLTKEVVEATWVAVERAEALLRLSQRVDQQSAALAEASHEIAEEANRRAQAESQLRQLQKMDAVGQLTGGIAHDFNNMLAVIMGGINLARRRLARSDGSAERFLDSAMEGAERAATLTQRLLAFARQQPLSPEAVDANRLLGTLEDLLKRSLGEQVALEIVLGAGLWKAKADRNQLENVVVNLAVNARDAMPEGGKLTIETCNSHVDEAYARAAQIVAGQYVQIAVTDTGVGMPPEVLARAFEPFFTTKPAGKGTGLGLSQVFGFARQSGGHVRVYSEPGHGTTFRLYLPRFWGEEPASPRVAAGPARGGTPDEIVMVVEDEESLRMHSVEVLRDLGYTVVHAANGPEALARIAAGQHITLLFTDVVMPEMTGRVLADRARRFLPDLRVVYTTGYTRNAVVHNGVIDPGTHFLPKPFGVEQLAAKLREALDEDDPAQ</sequence>
<dbReference type="SMART" id="SM00388">
    <property type="entry name" value="HisKA"/>
    <property type="match status" value="1"/>
</dbReference>
<dbReference type="OrthoDB" id="9146564at2"/>
<dbReference type="Proteomes" id="UP000318405">
    <property type="component" value="Unassembled WGS sequence"/>
</dbReference>
<evidence type="ECO:0000256" key="6">
    <source>
        <dbReference type="PROSITE-ProRule" id="PRU00169"/>
    </source>
</evidence>
<dbReference type="SMART" id="SM00387">
    <property type="entry name" value="HATPase_c"/>
    <property type="match status" value="1"/>
</dbReference>
<comment type="caution">
    <text evidence="11">The sequence shown here is derived from an EMBL/GenBank/DDBJ whole genome shotgun (WGS) entry which is preliminary data.</text>
</comment>
<dbReference type="SUPFAM" id="SSF52172">
    <property type="entry name" value="CheY-like"/>
    <property type="match status" value="1"/>
</dbReference>
<evidence type="ECO:0000313" key="12">
    <source>
        <dbReference type="Proteomes" id="UP000318405"/>
    </source>
</evidence>
<organism evidence="11 12">
    <name type="scientific">Verticiella sediminum</name>
    <dbReference type="NCBI Taxonomy" id="1247510"/>
    <lineage>
        <taxon>Bacteria</taxon>
        <taxon>Pseudomonadati</taxon>
        <taxon>Pseudomonadota</taxon>
        <taxon>Betaproteobacteria</taxon>
        <taxon>Burkholderiales</taxon>
        <taxon>Alcaligenaceae</taxon>
        <taxon>Verticiella</taxon>
    </lineage>
</organism>
<evidence type="ECO:0000256" key="4">
    <source>
        <dbReference type="ARBA" id="ARBA00022679"/>
    </source>
</evidence>
<dbReference type="PRINTS" id="PR00344">
    <property type="entry name" value="BCTRLSENSOR"/>
</dbReference>
<keyword evidence="12" id="KW-1185">Reference proteome</keyword>
<dbReference type="InterPro" id="IPR029016">
    <property type="entry name" value="GAF-like_dom_sf"/>
</dbReference>
<accession>A0A556AW44</accession>
<dbReference type="CDD" id="cd00130">
    <property type="entry name" value="PAS"/>
    <property type="match status" value="1"/>
</dbReference>
<feature type="domain" description="Response regulatory" evidence="9">
    <location>
        <begin position="796"/>
        <end position="911"/>
    </location>
</feature>
<evidence type="ECO:0000256" key="1">
    <source>
        <dbReference type="ARBA" id="ARBA00000085"/>
    </source>
</evidence>
<dbReference type="InterPro" id="IPR013655">
    <property type="entry name" value="PAS_fold_3"/>
</dbReference>
<dbReference type="InterPro" id="IPR000014">
    <property type="entry name" value="PAS"/>
</dbReference>
<feature type="domain" description="Histidine kinase" evidence="8">
    <location>
        <begin position="551"/>
        <end position="774"/>
    </location>
</feature>
<dbReference type="SUPFAM" id="SSF47384">
    <property type="entry name" value="Homodimeric domain of signal transducing histidine kinase"/>
    <property type="match status" value="1"/>
</dbReference>
<evidence type="ECO:0000256" key="7">
    <source>
        <dbReference type="SAM" id="Coils"/>
    </source>
</evidence>
<dbReference type="InterPro" id="IPR035965">
    <property type="entry name" value="PAS-like_dom_sf"/>
</dbReference>
<dbReference type="Pfam" id="PF08448">
    <property type="entry name" value="PAS_4"/>
    <property type="match status" value="1"/>
</dbReference>
<feature type="coiled-coil region" evidence="7">
    <location>
        <begin position="501"/>
        <end position="542"/>
    </location>
</feature>
<keyword evidence="7" id="KW-0175">Coiled coil</keyword>
<dbReference type="Gene3D" id="3.30.450.20">
    <property type="entry name" value="PAS domain"/>
    <property type="match status" value="2"/>
</dbReference>
<dbReference type="PANTHER" id="PTHR43065">
    <property type="entry name" value="SENSOR HISTIDINE KINASE"/>
    <property type="match status" value="1"/>
</dbReference>
<dbReference type="InterPro" id="IPR000700">
    <property type="entry name" value="PAS-assoc_C"/>
</dbReference>
<dbReference type="AlphaFoldDB" id="A0A556AW44"/>
<name>A0A556AW44_9BURK</name>
<dbReference type="Gene3D" id="3.30.450.40">
    <property type="match status" value="1"/>
</dbReference>
<dbReference type="Pfam" id="PF00072">
    <property type="entry name" value="Response_reg"/>
    <property type="match status" value="1"/>
</dbReference>
<dbReference type="EMBL" id="VLTJ01000011">
    <property type="protein sequence ID" value="TSH97144.1"/>
    <property type="molecule type" value="Genomic_DNA"/>
</dbReference>
<keyword evidence="4" id="KW-0808">Transferase</keyword>
<dbReference type="Pfam" id="PF08447">
    <property type="entry name" value="PAS_3"/>
    <property type="match status" value="1"/>
</dbReference>
<dbReference type="InterPro" id="IPR011006">
    <property type="entry name" value="CheY-like_superfamily"/>
</dbReference>
<dbReference type="SMART" id="SM00065">
    <property type="entry name" value="GAF"/>
    <property type="match status" value="1"/>
</dbReference>
<keyword evidence="5" id="KW-0418">Kinase</keyword>
<dbReference type="CDD" id="cd00082">
    <property type="entry name" value="HisKA"/>
    <property type="match status" value="1"/>
</dbReference>
<dbReference type="InterPro" id="IPR004358">
    <property type="entry name" value="Sig_transdc_His_kin-like_C"/>
</dbReference>
<evidence type="ECO:0000256" key="3">
    <source>
        <dbReference type="ARBA" id="ARBA00022553"/>
    </source>
</evidence>
<dbReference type="InterPro" id="IPR005467">
    <property type="entry name" value="His_kinase_dom"/>
</dbReference>
<dbReference type="Gene3D" id="3.40.50.2300">
    <property type="match status" value="1"/>
</dbReference>
<dbReference type="Gene3D" id="3.30.565.10">
    <property type="entry name" value="Histidine kinase-like ATPase, C-terminal domain"/>
    <property type="match status" value="1"/>
</dbReference>
<dbReference type="PROSITE" id="PS50109">
    <property type="entry name" value="HIS_KIN"/>
    <property type="match status" value="1"/>
</dbReference>
<dbReference type="Pfam" id="PF01590">
    <property type="entry name" value="GAF"/>
    <property type="match status" value="1"/>
</dbReference>
<gene>
    <name evidence="11" type="ORF">FOZ76_07460</name>
</gene>
<dbReference type="Pfam" id="PF00512">
    <property type="entry name" value="HisKA"/>
    <property type="match status" value="1"/>
</dbReference>
<proteinExistence type="predicted"/>
<feature type="domain" description="PAC" evidence="10">
    <location>
        <begin position="286"/>
        <end position="338"/>
    </location>
</feature>
<dbReference type="InterPro" id="IPR003594">
    <property type="entry name" value="HATPase_dom"/>
</dbReference>
<protein>
    <recommendedName>
        <fullName evidence="2">histidine kinase</fullName>
        <ecNumber evidence="2">2.7.13.3</ecNumber>
    </recommendedName>
</protein>
<dbReference type="EC" id="2.7.13.3" evidence="2"/>
<reference evidence="11 12" key="1">
    <citation type="submission" date="2019-07" db="EMBL/GenBank/DDBJ databases">
        <title>Qingshengfaniella alkalisoli gen. nov., sp. nov., isolated from saline soil.</title>
        <authorList>
            <person name="Xu L."/>
            <person name="Huang X.-X."/>
            <person name="Sun J.-Q."/>
        </authorList>
    </citation>
    <scope>NUCLEOTIDE SEQUENCE [LARGE SCALE GENOMIC DNA]</scope>
    <source>
        <strain evidence="11 12">DSM 27279</strain>
    </source>
</reference>
<evidence type="ECO:0000259" key="9">
    <source>
        <dbReference type="PROSITE" id="PS50110"/>
    </source>
</evidence>
<dbReference type="InterPro" id="IPR036097">
    <property type="entry name" value="HisK_dim/P_sf"/>
</dbReference>
<dbReference type="GO" id="GO:0000155">
    <property type="term" value="F:phosphorelay sensor kinase activity"/>
    <property type="evidence" value="ECO:0007669"/>
    <property type="project" value="InterPro"/>
</dbReference>
<dbReference type="InterPro" id="IPR036890">
    <property type="entry name" value="HATPase_C_sf"/>
</dbReference>
<dbReference type="PROSITE" id="PS50110">
    <property type="entry name" value="RESPONSE_REGULATORY"/>
    <property type="match status" value="1"/>
</dbReference>
<dbReference type="SUPFAM" id="SSF55785">
    <property type="entry name" value="PYP-like sensor domain (PAS domain)"/>
    <property type="match status" value="2"/>
</dbReference>
<evidence type="ECO:0000259" key="10">
    <source>
        <dbReference type="PROSITE" id="PS50113"/>
    </source>
</evidence>
<dbReference type="InterPro" id="IPR001789">
    <property type="entry name" value="Sig_transdc_resp-reg_receiver"/>
</dbReference>
<evidence type="ECO:0000313" key="11">
    <source>
        <dbReference type="EMBL" id="TSH97144.1"/>
    </source>
</evidence>
<dbReference type="InterPro" id="IPR003018">
    <property type="entry name" value="GAF"/>
</dbReference>
<dbReference type="InterPro" id="IPR003661">
    <property type="entry name" value="HisK_dim/P_dom"/>
</dbReference>
<comment type="catalytic activity">
    <reaction evidence="1">
        <text>ATP + protein L-histidine = ADP + protein N-phospho-L-histidine.</text>
        <dbReference type="EC" id="2.7.13.3"/>
    </reaction>
</comment>
<dbReference type="PANTHER" id="PTHR43065:SF49">
    <property type="entry name" value="HISTIDINE KINASE"/>
    <property type="match status" value="1"/>
</dbReference>
<dbReference type="Pfam" id="PF02518">
    <property type="entry name" value="HATPase_c"/>
    <property type="match status" value="1"/>
</dbReference>
<dbReference type="InterPro" id="IPR013656">
    <property type="entry name" value="PAS_4"/>
</dbReference>
<evidence type="ECO:0000259" key="8">
    <source>
        <dbReference type="PROSITE" id="PS50109"/>
    </source>
</evidence>
<dbReference type="PROSITE" id="PS50113">
    <property type="entry name" value="PAC"/>
    <property type="match status" value="1"/>
</dbReference>
<dbReference type="SMART" id="SM00448">
    <property type="entry name" value="REC"/>
    <property type="match status" value="1"/>
</dbReference>
<evidence type="ECO:0000256" key="5">
    <source>
        <dbReference type="ARBA" id="ARBA00022777"/>
    </source>
</evidence>
<dbReference type="SUPFAM" id="SSF55781">
    <property type="entry name" value="GAF domain-like"/>
    <property type="match status" value="1"/>
</dbReference>
<dbReference type="Gene3D" id="2.10.70.100">
    <property type="match status" value="1"/>
</dbReference>
<evidence type="ECO:0000256" key="2">
    <source>
        <dbReference type="ARBA" id="ARBA00012438"/>
    </source>
</evidence>
<dbReference type="SUPFAM" id="SSF55874">
    <property type="entry name" value="ATPase domain of HSP90 chaperone/DNA topoisomerase II/histidine kinase"/>
    <property type="match status" value="1"/>
</dbReference>